<proteinExistence type="predicted"/>
<dbReference type="PROSITE" id="PS50983">
    <property type="entry name" value="FE_B12_PBP"/>
    <property type="match status" value="1"/>
</dbReference>
<keyword evidence="4" id="KW-1185">Reference proteome</keyword>
<dbReference type="InterPro" id="IPR050902">
    <property type="entry name" value="ABC_Transporter_SBP"/>
</dbReference>
<dbReference type="Pfam" id="PF01497">
    <property type="entry name" value="Peripla_BP_2"/>
    <property type="match status" value="1"/>
</dbReference>
<evidence type="ECO:0000256" key="1">
    <source>
        <dbReference type="ARBA" id="ARBA00022729"/>
    </source>
</evidence>
<dbReference type="InterPro" id="IPR054828">
    <property type="entry name" value="Vit_B12_bind_prot"/>
</dbReference>
<dbReference type="SUPFAM" id="SSF53807">
    <property type="entry name" value="Helical backbone' metal receptor"/>
    <property type="match status" value="1"/>
</dbReference>
<dbReference type="NCBIfam" id="NF038402">
    <property type="entry name" value="TroA_like"/>
    <property type="match status" value="1"/>
</dbReference>
<dbReference type="Proteomes" id="UP000636004">
    <property type="component" value="Unassembled WGS sequence"/>
</dbReference>
<protein>
    <submittedName>
        <fullName evidence="3">Iron ABC transporter</fullName>
    </submittedName>
</protein>
<dbReference type="RefSeq" id="WP_189359982.1">
    <property type="nucleotide sequence ID" value="NZ_BMWZ01000003.1"/>
</dbReference>
<dbReference type="PANTHER" id="PTHR30535:SF34">
    <property type="entry name" value="MOLYBDATE-BINDING PROTEIN MOLA"/>
    <property type="match status" value="1"/>
</dbReference>
<feature type="domain" description="Fe/B12 periplasmic-binding" evidence="2">
    <location>
        <begin position="19"/>
        <end position="268"/>
    </location>
</feature>
<reference evidence="3" key="2">
    <citation type="submission" date="2020-09" db="EMBL/GenBank/DDBJ databases">
        <authorList>
            <person name="Sun Q."/>
            <person name="Kim S."/>
        </authorList>
    </citation>
    <scope>NUCLEOTIDE SEQUENCE</scope>
    <source>
        <strain evidence="3">KCTC 12710</strain>
    </source>
</reference>
<dbReference type="GO" id="GO:0071281">
    <property type="term" value="P:cellular response to iron ion"/>
    <property type="evidence" value="ECO:0007669"/>
    <property type="project" value="TreeGrafter"/>
</dbReference>
<dbReference type="InterPro" id="IPR002491">
    <property type="entry name" value="ABC_transptr_periplasmic_BD"/>
</dbReference>
<comment type="caution">
    <text evidence="3">The sequence shown here is derived from an EMBL/GenBank/DDBJ whole genome shotgun (WGS) entry which is preliminary data.</text>
</comment>
<dbReference type="AlphaFoldDB" id="A0A918QXL7"/>
<keyword evidence="1" id="KW-0732">Signal</keyword>
<reference evidence="3" key="1">
    <citation type="journal article" date="2014" name="Int. J. Syst. Evol. Microbiol.">
        <title>Complete genome sequence of Corynebacterium casei LMG S-19264T (=DSM 44701T), isolated from a smear-ripened cheese.</title>
        <authorList>
            <consortium name="US DOE Joint Genome Institute (JGI-PGF)"/>
            <person name="Walter F."/>
            <person name="Albersmeier A."/>
            <person name="Kalinowski J."/>
            <person name="Ruckert C."/>
        </authorList>
    </citation>
    <scope>NUCLEOTIDE SEQUENCE</scope>
    <source>
        <strain evidence="3">KCTC 12710</strain>
    </source>
</reference>
<evidence type="ECO:0000313" key="4">
    <source>
        <dbReference type="Proteomes" id="UP000636004"/>
    </source>
</evidence>
<accession>A0A918QXL7</accession>
<evidence type="ECO:0000259" key="2">
    <source>
        <dbReference type="PROSITE" id="PS50983"/>
    </source>
</evidence>
<evidence type="ECO:0000313" key="3">
    <source>
        <dbReference type="EMBL" id="GGZ77158.1"/>
    </source>
</evidence>
<organism evidence="3 4">
    <name type="scientific">Algibacter mikhailovii</name>
    <dbReference type="NCBI Taxonomy" id="425498"/>
    <lineage>
        <taxon>Bacteria</taxon>
        <taxon>Pseudomonadati</taxon>
        <taxon>Bacteroidota</taxon>
        <taxon>Flavobacteriia</taxon>
        <taxon>Flavobacteriales</taxon>
        <taxon>Flavobacteriaceae</taxon>
        <taxon>Algibacter</taxon>
    </lineage>
</organism>
<dbReference type="PANTHER" id="PTHR30535">
    <property type="entry name" value="VITAMIN B12-BINDING PROTEIN"/>
    <property type="match status" value="1"/>
</dbReference>
<sequence>MKLQDQLNRTISLKKVPKRIVSLVPSQTELLCDLGLQGSLVGVTKFCAHPGHIRKEVAVVGGTKQIHINKIKNLQPDIILCNKEENTREIVEVCQSICTVHVSDIYSIKDSLELTRVYGAIFNKAKRASQIIEAIEKEVDEFQYFTRNMPVLKVGYFIWKAPWMVAANKTFINYLLQLNKFENVFKEKTRYPEIDMKVEGQNLKIDLILLSSEPFPFKEVHIKEVQEHFPKTTIMLADGEMFSWYGSRLVKAFHYFKSLRSNLQNNQS</sequence>
<gene>
    <name evidence="3" type="ORF">GCM10007028_12980</name>
</gene>
<name>A0A918QXL7_9FLAO</name>
<dbReference type="EMBL" id="BMWZ01000003">
    <property type="protein sequence ID" value="GGZ77158.1"/>
    <property type="molecule type" value="Genomic_DNA"/>
</dbReference>
<dbReference type="Gene3D" id="3.40.50.1980">
    <property type="entry name" value="Nitrogenase molybdenum iron protein domain"/>
    <property type="match status" value="2"/>
</dbReference>